<evidence type="ECO:0000313" key="9">
    <source>
        <dbReference type="EMBL" id="CAD7701943.1"/>
    </source>
</evidence>
<dbReference type="PROSITE" id="PS00086">
    <property type="entry name" value="CYTOCHROME_P450"/>
    <property type="match status" value="1"/>
</dbReference>
<evidence type="ECO:0000256" key="7">
    <source>
        <dbReference type="PIRSR" id="PIRSR602401-1"/>
    </source>
</evidence>
<dbReference type="SUPFAM" id="SSF48264">
    <property type="entry name" value="Cytochrome P450"/>
    <property type="match status" value="1"/>
</dbReference>
<dbReference type="GO" id="GO:0016705">
    <property type="term" value="F:oxidoreductase activity, acting on paired donors, with incorporation or reduction of molecular oxygen"/>
    <property type="evidence" value="ECO:0007669"/>
    <property type="project" value="InterPro"/>
</dbReference>
<dbReference type="Gene3D" id="1.10.630.10">
    <property type="entry name" value="Cytochrome P450"/>
    <property type="match status" value="1"/>
</dbReference>
<dbReference type="AlphaFoldDB" id="A0A8S1J4C6"/>
<protein>
    <recommendedName>
        <fullName evidence="11">Cytochrome P450</fullName>
    </recommendedName>
</protein>
<dbReference type="InterPro" id="IPR036396">
    <property type="entry name" value="Cyt_P450_sf"/>
</dbReference>
<evidence type="ECO:0000313" key="10">
    <source>
        <dbReference type="Proteomes" id="UP000708148"/>
    </source>
</evidence>
<evidence type="ECO:0000256" key="1">
    <source>
        <dbReference type="ARBA" id="ARBA00010617"/>
    </source>
</evidence>
<dbReference type="GO" id="GO:0020037">
    <property type="term" value="F:heme binding"/>
    <property type="evidence" value="ECO:0007669"/>
    <property type="project" value="InterPro"/>
</dbReference>
<comment type="similarity">
    <text evidence="1 8">Belongs to the cytochrome P450 family.</text>
</comment>
<dbReference type="GO" id="GO:0005506">
    <property type="term" value="F:iron ion binding"/>
    <property type="evidence" value="ECO:0007669"/>
    <property type="project" value="InterPro"/>
</dbReference>
<evidence type="ECO:0008006" key="11">
    <source>
        <dbReference type="Google" id="ProtNLM"/>
    </source>
</evidence>
<comment type="caution">
    <text evidence="9">The sequence shown here is derived from an EMBL/GenBank/DDBJ whole genome shotgun (WGS) entry which is preliminary data.</text>
</comment>
<dbReference type="GO" id="GO:0016125">
    <property type="term" value="P:sterol metabolic process"/>
    <property type="evidence" value="ECO:0007669"/>
    <property type="project" value="TreeGrafter"/>
</dbReference>
<dbReference type="InterPro" id="IPR017972">
    <property type="entry name" value="Cyt_P450_CS"/>
</dbReference>
<gene>
    <name evidence="9" type="ORF">OSTQU699_LOCUS7300</name>
</gene>
<keyword evidence="2 7" id="KW-0349">Heme</keyword>
<dbReference type="InterPro" id="IPR001128">
    <property type="entry name" value="Cyt_P450"/>
</dbReference>
<evidence type="ECO:0000256" key="3">
    <source>
        <dbReference type="ARBA" id="ARBA00022723"/>
    </source>
</evidence>
<evidence type="ECO:0000256" key="6">
    <source>
        <dbReference type="ARBA" id="ARBA00023033"/>
    </source>
</evidence>
<evidence type="ECO:0000256" key="2">
    <source>
        <dbReference type="ARBA" id="ARBA00022617"/>
    </source>
</evidence>
<dbReference type="PRINTS" id="PR00463">
    <property type="entry name" value="EP450I"/>
</dbReference>
<proteinExistence type="inferred from homology"/>
<dbReference type="EMBL" id="CAJHUC010001663">
    <property type="protein sequence ID" value="CAD7701943.1"/>
    <property type="molecule type" value="Genomic_DNA"/>
</dbReference>
<sequence length="507" mass="56136">MPPRRRSSRIPVADLIERSRSCPFPKVGRSDLRHTLRQGRLAMECTVADALDAFSPVWEIVNPGLLVAPQGSSGLPFLGHMLSFINDKYAFVAEHVKKYGPISRTVLFGGPAVIVVGHDLLNKILIKETGLLRQGYFKTICQLLGPNSMNVMDGEEHVRLRKLMGPAFTKGGVYSYIPKIVRLAEEHCHEWAKKGSIVFTDEVRDYAFSVVSEAALGIEFPVGGWTKETVLRNFQFFASGIFTLGVDLPFTKFGRAMEARRFLLKVVDKAVERVRGDPDIDSGLRAMLSARDDDGNGLKKEQLQDTVLALLFAGYDTTASSGSLAMLQLARHPEVWEKVKKEQEQILDHHGPEISAAAVEAMRYTEAVVREAARVLPPALGSVKVATRTFELGGYRIPKGWQVYTATGFTGQLFDDRWPMDAEFRPERLLSGAGIDPSPDIVFGIGPHSCAGRLLSILENKILLATLARGYDFEVLDAYPRIVSDPLPQPEDGLPILVKRRRDPSGR</sequence>
<keyword evidence="5 7" id="KW-0408">Iron</keyword>
<dbReference type="PANTHER" id="PTHR24286:SF384">
    <property type="entry name" value="P450, PUTATIVE (EUROFUNG)-RELATED"/>
    <property type="match status" value="1"/>
</dbReference>
<comment type="cofactor">
    <cofactor evidence="7">
        <name>heme</name>
        <dbReference type="ChEBI" id="CHEBI:30413"/>
    </cofactor>
</comment>
<dbReference type="PRINTS" id="PR00385">
    <property type="entry name" value="P450"/>
</dbReference>
<feature type="binding site" description="axial binding residue" evidence="7">
    <location>
        <position position="450"/>
    </location>
    <ligand>
        <name>heme</name>
        <dbReference type="ChEBI" id="CHEBI:30413"/>
    </ligand>
    <ligandPart>
        <name>Fe</name>
        <dbReference type="ChEBI" id="CHEBI:18248"/>
    </ligandPart>
</feature>
<dbReference type="PANTHER" id="PTHR24286">
    <property type="entry name" value="CYTOCHROME P450 26"/>
    <property type="match status" value="1"/>
</dbReference>
<name>A0A8S1J4C6_9CHLO</name>
<evidence type="ECO:0000256" key="5">
    <source>
        <dbReference type="ARBA" id="ARBA00023004"/>
    </source>
</evidence>
<dbReference type="InterPro" id="IPR002401">
    <property type="entry name" value="Cyt_P450_E_grp-I"/>
</dbReference>
<dbReference type="GO" id="GO:0004497">
    <property type="term" value="F:monooxygenase activity"/>
    <property type="evidence" value="ECO:0007669"/>
    <property type="project" value="UniProtKB-KW"/>
</dbReference>
<keyword evidence="10" id="KW-1185">Reference proteome</keyword>
<keyword evidence="4 8" id="KW-0560">Oxidoreductase</keyword>
<dbReference type="OrthoDB" id="442633at2759"/>
<accession>A0A8S1J4C6</accession>
<evidence type="ECO:0000256" key="8">
    <source>
        <dbReference type="RuleBase" id="RU000461"/>
    </source>
</evidence>
<dbReference type="Proteomes" id="UP000708148">
    <property type="component" value="Unassembled WGS sequence"/>
</dbReference>
<evidence type="ECO:0000256" key="4">
    <source>
        <dbReference type="ARBA" id="ARBA00023002"/>
    </source>
</evidence>
<keyword evidence="3 7" id="KW-0479">Metal-binding</keyword>
<keyword evidence="6 8" id="KW-0503">Monooxygenase</keyword>
<organism evidence="9 10">
    <name type="scientific">Ostreobium quekettii</name>
    <dbReference type="NCBI Taxonomy" id="121088"/>
    <lineage>
        <taxon>Eukaryota</taxon>
        <taxon>Viridiplantae</taxon>
        <taxon>Chlorophyta</taxon>
        <taxon>core chlorophytes</taxon>
        <taxon>Ulvophyceae</taxon>
        <taxon>TCBD clade</taxon>
        <taxon>Bryopsidales</taxon>
        <taxon>Ostreobineae</taxon>
        <taxon>Ostreobiaceae</taxon>
        <taxon>Ostreobium</taxon>
    </lineage>
</organism>
<reference evidence="9" key="1">
    <citation type="submission" date="2020-12" db="EMBL/GenBank/DDBJ databases">
        <authorList>
            <person name="Iha C."/>
        </authorList>
    </citation>
    <scope>NUCLEOTIDE SEQUENCE</scope>
</reference>
<dbReference type="Pfam" id="PF00067">
    <property type="entry name" value="p450"/>
    <property type="match status" value="1"/>
</dbReference>